<gene>
    <name evidence="1" type="ORF">A3C87_01175</name>
</gene>
<protein>
    <submittedName>
        <fullName evidence="1">Uncharacterized protein</fullName>
    </submittedName>
</protein>
<dbReference type="STRING" id="1798491.A3C87_01175"/>
<dbReference type="Proteomes" id="UP000176511">
    <property type="component" value="Unassembled WGS sequence"/>
</dbReference>
<evidence type="ECO:0000313" key="2">
    <source>
        <dbReference type="Proteomes" id="UP000176511"/>
    </source>
</evidence>
<organism evidence="1 2">
    <name type="scientific">Candidatus Kaiserbacteria bacterium RIFCSPHIGHO2_02_FULL_49_34</name>
    <dbReference type="NCBI Taxonomy" id="1798491"/>
    <lineage>
        <taxon>Bacteria</taxon>
        <taxon>Candidatus Kaiseribacteriota</taxon>
    </lineage>
</organism>
<dbReference type="AlphaFoldDB" id="A0A1F6DL71"/>
<proteinExistence type="predicted"/>
<name>A0A1F6DL71_9BACT</name>
<dbReference type="EMBL" id="MFLE01000009">
    <property type="protein sequence ID" value="OGG62185.1"/>
    <property type="molecule type" value="Genomic_DNA"/>
</dbReference>
<accession>A0A1F6DL71</accession>
<sequence>MYSIVRSIAVIGFTGAVAYTGVTGAFFTDSESSVGNVFTAGTFMGISLDSIGHITNGQFVQSGWLAGQPYGKFFEFPTVVPGDSGVRHLSLHNDNTSESAYICFNTGTITTNTHSAGAEITALVWRDNNFSGTWNPSEPMLTQAPVSIENLTKIVFADSTTGTPLAAEGRSDIAVAWCAGTVVANAGGNPSILPGLPGSTITCDGTSMTTQGGSYVADMIVYAEQVTNNGSFTCAGM</sequence>
<comment type="caution">
    <text evidence="1">The sequence shown here is derived from an EMBL/GenBank/DDBJ whole genome shotgun (WGS) entry which is preliminary data.</text>
</comment>
<evidence type="ECO:0000313" key="1">
    <source>
        <dbReference type="EMBL" id="OGG62185.1"/>
    </source>
</evidence>
<reference evidence="1 2" key="1">
    <citation type="journal article" date="2016" name="Nat. Commun.">
        <title>Thousands of microbial genomes shed light on interconnected biogeochemical processes in an aquifer system.</title>
        <authorList>
            <person name="Anantharaman K."/>
            <person name="Brown C.T."/>
            <person name="Hug L.A."/>
            <person name="Sharon I."/>
            <person name="Castelle C.J."/>
            <person name="Probst A.J."/>
            <person name="Thomas B.C."/>
            <person name="Singh A."/>
            <person name="Wilkins M.J."/>
            <person name="Karaoz U."/>
            <person name="Brodie E.L."/>
            <person name="Williams K.H."/>
            <person name="Hubbard S.S."/>
            <person name="Banfield J.F."/>
        </authorList>
    </citation>
    <scope>NUCLEOTIDE SEQUENCE [LARGE SCALE GENOMIC DNA]</scope>
</reference>